<sequence>MQTVAADQRWMRLALALGARGAGTTWPNPFVGCVIVKNGIVLGRGWTQIGGRPHAEPIALAQAAQQAHGATAYVTLEPCAHHGQTPPCAEALIKAGIARVVVATTDPDPRVSGRGISMLRAAGVEVTTDICKSEADHQHAGFFKRIQENRPFVTLKLATTLDGKIATRTGDSQWITGPNSRKYVHLLRSTHDAVMVGRATSTADDPSLTVREFGAIKQPVRIVLDRQLQSSPTGNLGQTAQEIPVWMCHAQGAQTQGWAKTGAELIACASGPAGVDLGDALGKIAARGITRVFCEGGGTLAASLLRHGVVDQLITITAGVAIGAEGIGALGTMEVCALADAPRMKLVQSKSFGGDIISTWHPA</sequence>
<dbReference type="InterPro" id="IPR004794">
    <property type="entry name" value="Eubact_RibD"/>
</dbReference>
<evidence type="ECO:0000256" key="9">
    <source>
        <dbReference type="ARBA" id="ARBA00022857"/>
    </source>
</evidence>
<evidence type="ECO:0000256" key="5">
    <source>
        <dbReference type="ARBA" id="ARBA00007417"/>
    </source>
</evidence>
<dbReference type="EC" id="3.5.4.26" evidence="12"/>
<dbReference type="InterPro" id="IPR016192">
    <property type="entry name" value="APOBEC/CMP_deaminase_Zn-bd"/>
</dbReference>
<dbReference type="PROSITE" id="PS00903">
    <property type="entry name" value="CYT_DCMP_DEAMINASES_1"/>
    <property type="match status" value="1"/>
</dbReference>
<dbReference type="InterPro" id="IPR016193">
    <property type="entry name" value="Cytidine_deaminase-like"/>
</dbReference>
<dbReference type="EMBL" id="BSNN01000002">
    <property type="protein sequence ID" value="GLQ34673.1"/>
    <property type="molecule type" value="Genomic_DNA"/>
</dbReference>
<comment type="pathway">
    <text evidence="3 12">Cofactor biosynthesis; riboflavin biosynthesis; 5-amino-6-(D-ribitylamino)uracil from GTP: step 3/4.</text>
</comment>
<keyword evidence="6 12" id="KW-0686">Riboflavin biosynthesis</keyword>
<comment type="cofactor">
    <cofactor evidence="12">
        <name>Zn(2+)</name>
        <dbReference type="ChEBI" id="CHEBI:29105"/>
    </cofactor>
    <text evidence="12">Binds 1 zinc ion.</text>
</comment>
<dbReference type="Proteomes" id="UP001156694">
    <property type="component" value="Unassembled WGS sequence"/>
</dbReference>
<proteinExistence type="inferred from homology"/>
<comment type="similarity">
    <text evidence="4 12">In the N-terminal section; belongs to the cytidine and deoxycytidylate deaminase family.</text>
</comment>
<evidence type="ECO:0000256" key="6">
    <source>
        <dbReference type="ARBA" id="ARBA00022619"/>
    </source>
</evidence>
<keyword evidence="9 12" id="KW-0521">NADP</keyword>
<dbReference type="InterPro" id="IPR050765">
    <property type="entry name" value="Riboflavin_Biosynth_HTPR"/>
</dbReference>
<evidence type="ECO:0000256" key="7">
    <source>
        <dbReference type="ARBA" id="ARBA00022723"/>
    </source>
</evidence>
<gene>
    <name evidence="14" type="ORF">GCM10007939_09560</name>
</gene>
<dbReference type="RefSeq" id="WP_348520654.1">
    <property type="nucleotide sequence ID" value="NZ_BSNN01000002.1"/>
</dbReference>
<dbReference type="PROSITE" id="PS51747">
    <property type="entry name" value="CYT_DCMP_DEAMINASES_2"/>
    <property type="match status" value="1"/>
</dbReference>
<keyword evidence="12" id="KW-0378">Hydrolase</keyword>
<evidence type="ECO:0000256" key="8">
    <source>
        <dbReference type="ARBA" id="ARBA00022833"/>
    </source>
</evidence>
<name>A0ABQ5VTB0_9RHOB</name>
<dbReference type="PIRSF" id="PIRSF006769">
    <property type="entry name" value="RibD"/>
    <property type="match status" value="1"/>
</dbReference>
<evidence type="ECO:0000256" key="2">
    <source>
        <dbReference type="ARBA" id="ARBA00004882"/>
    </source>
</evidence>
<keyword evidence="8 12" id="KW-0862">Zinc</keyword>
<comment type="function">
    <text evidence="1 12">Converts 2,5-diamino-6-(ribosylamino)-4(3h)-pyrimidinone 5'-phosphate into 5-amino-6-(ribosylamino)-2,4(1h,3h)-pyrimidinedione 5'-phosphate.</text>
</comment>
<evidence type="ECO:0000313" key="15">
    <source>
        <dbReference type="Proteomes" id="UP001156694"/>
    </source>
</evidence>
<dbReference type="Pfam" id="PF01872">
    <property type="entry name" value="RibD_C"/>
    <property type="match status" value="1"/>
</dbReference>
<comment type="caution">
    <text evidence="14">The sequence shown here is derived from an EMBL/GenBank/DDBJ whole genome shotgun (WGS) entry which is preliminary data.</text>
</comment>
<dbReference type="CDD" id="cd01284">
    <property type="entry name" value="Riboflavin_deaminase-reductase"/>
    <property type="match status" value="1"/>
</dbReference>
<dbReference type="Gene3D" id="3.40.140.10">
    <property type="entry name" value="Cytidine Deaminase, domain 2"/>
    <property type="match status" value="1"/>
</dbReference>
<evidence type="ECO:0000259" key="13">
    <source>
        <dbReference type="PROSITE" id="PS51747"/>
    </source>
</evidence>
<accession>A0ABQ5VTB0</accession>
<dbReference type="InterPro" id="IPR002125">
    <property type="entry name" value="CMP_dCMP_dom"/>
</dbReference>
<comment type="pathway">
    <text evidence="2 12">Cofactor biosynthesis; riboflavin biosynthesis; 5-amino-6-(D-ribitylamino)uracil from GTP: step 2/4.</text>
</comment>
<evidence type="ECO:0000256" key="11">
    <source>
        <dbReference type="ARBA" id="ARBA00023268"/>
    </source>
</evidence>
<evidence type="ECO:0000313" key="14">
    <source>
        <dbReference type="EMBL" id="GLQ34673.1"/>
    </source>
</evidence>
<keyword evidence="7 12" id="KW-0479">Metal-binding</keyword>
<comment type="catalytic activity">
    <reaction evidence="12">
        <text>2,5-diamino-6-hydroxy-4-(5-phosphoribosylamino)-pyrimidine + H2O + H(+) = 5-amino-6-(5-phospho-D-ribosylamino)uracil + NH4(+)</text>
        <dbReference type="Rhea" id="RHEA:21868"/>
        <dbReference type="ChEBI" id="CHEBI:15377"/>
        <dbReference type="ChEBI" id="CHEBI:15378"/>
        <dbReference type="ChEBI" id="CHEBI:28938"/>
        <dbReference type="ChEBI" id="CHEBI:58453"/>
        <dbReference type="ChEBI" id="CHEBI:58614"/>
        <dbReference type="EC" id="3.5.4.26"/>
    </reaction>
</comment>
<keyword evidence="11" id="KW-0511">Multifunctional enzyme</keyword>
<feature type="domain" description="CMP/dCMP-type deaminase" evidence="13">
    <location>
        <begin position="5"/>
        <end position="127"/>
    </location>
</feature>
<keyword evidence="15" id="KW-1185">Reference proteome</keyword>
<comment type="similarity">
    <text evidence="5 12">In the C-terminal section; belongs to the HTP reductase family.</text>
</comment>
<evidence type="ECO:0000256" key="10">
    <source>
        <dbReference type="ARBA" id="ARBA00023002"/>
    </source>
</evidence>
<dbReference type="InterPro" id="IPR024072">
    <property type="entry name" value="DHFR-like_dom_sf"/>
</dbReference>
<dbReference type="Gene3D" id="3.40.430.10">
    <property type="entry name" value="Dihydrofolate Reductase, subunit A"/>
    <property type="match status" value="1"/>
</dbReference>
<dbReference type="NCBIfam" id="TIGR00227">
    <property type="entry name" value="ribD_Cterm"/>
    <property type="match status" value="1"/>
</dbReference>
<evidence type="ECO:0000256" key="12">
    <source>
        <dbReference type="PIRNR" id="PIRNR006769"/>
    </source>
</evidence>
<comment type="catalytic activity">
    <reaction evidence="12">
        <text>5-amino-6-(5-phospho-D-ribitylamino)uracil + NADP(+) = 5-amino-6-(5-phospho-D-ribosylamino)uracil + NADPH + H(+)</text>
        <dbReference type="Rhea" id="RHEA:17845"/>
        <dbReference type="ChEBI" id="CHEBI:15378"/>
        <dbReference type="ChEBI" id="CHEBI:57783"/>
        <dbReference type="ChEBI" id="CHEBI:58349"/>
        <dbReference type="ChEBI" id="CHEBI:58421"/>
        <dbReference type="ChEBI" id="CHEBI:58453"/>
        <dbReference type="EC" id="1.1.1.193"/>
    </reaction>
</comment>
<reference evidence="15" key="1">
    <citation type="journal article" date="2019" name="Int. J. Syst. Evol. Microbiol.">
        <title>The Global Catalogue of Microorganisms (GCM) 10K type strain sequencing project: providing services to taxonomists for standard genome sequencing and annotation.</title>
        <authorList>
            <consortium name="The Broad Institute Genomics Platform"/>
            <consortium name="The Broad Institute Genome Sequencing Center for Infectious Disease"/>
            <person name="Wu L."/>
            <person name="Ma J."/>
        </authorList>
    </citation>
    <scope>NUCLEOTIDE SEQUENCE [LARGE SCALE GENOMIC DNA]</scope>
    <source>
        <strain evidence="15">NBRC 110140</strain>
    </source>
</reference>
<keyword evidence="10 12" id="KW-0560">Oxidoreductase</keyword>
<dbReference type="NCBIfam" id="TIGR00326">
    <property type="entry name" value="eubact_ribD"/>
    <property type="match status" value="1"/>
</dbReference>
<dbReference type="SUPFAM" id="SSF53927">
    <property type="entry name" value="Cytidine deaminase-like"/>
    <property type="match status" value="1"/>
</dbReference>
<dbReference type="SUPFAM" id="SSF53597">
    <property type="entry name" value="Dihydrofolate reductase-like"/>
    <property type="match status" value="1"/>
</dbReference>
<dbReference type="InterPro" id="IPR011549">
    <property type="entry name" value="RibD_C"/>
</dbReference>
<evidence type="ECO:0000256" key="4">
    <source>
        <dbReference type="ARBA" id="ARBA00005259"/>
    </source>
</evidence>
<dbReference type="InterPro" id="IPR002734">
    <property type="entry name" value="RibDG_C"/>
</dbReference>
<organism evidence="14 15">
    <name type="scientific">Amylibacter marinus</name>
    <dbReference type="NCBI Taxonomy" id="1475483"/>
    <lineage>
        <taxon>Bacteria</taxon>
        <taxon>Pseudomonadati</taxon>
        <taxon>Pseudomonadota</taxon>
        <taxon>Alphaproteobacteria</taxon>
        <taxon>Rhodobacterales</taxon>
        <taxon>Paracoccaceae</taxon>
        <taxon>Amylibacter</taxon>
    </lineage>
</organism>
<dbReference type="PANTHER" id="PTHR38011:SF7">
    <property type="entry name" value="2,5-DIAMINO-6-RIBOSYLAMINO-4(3H)-PYRIMIDINONE 5'-PHOSPHATE REDUCTASE"/>
    <property type="match status" value="1"/>
</dbReference>
<evidence type="ECO:0000256" key="3">
    <source>
        <dbReference type="ARBA" id="ARBA00004910"/>
    </source>
</evidence>
<dbReference type="EC" id="1.1.1.193" evidence="12"/>
<protein>
    <recommendedName>
        <fullName evidence="12">Riboflavin biosynthesis protein RibD</fullName>
    </recommendedName>
    <domain>
        <recommendedName>
            <fullName evidence="12">Diaminohydroxyphosphoribosylaminopyrimidine deaminase</fullName>
            <shortName evidence="12">DRAP deaminase</shortName>
            <ecNumber evidence="12">3.5.4.26</ecNumber>
        </recommendedName>
        <alternativeName>
            <fullName evidence="12">Riboflavin-specific deaminase</fullName>
        </alternativeName>
    </domain>
    <domain>
        <recommendedName>
            <fullName evidence="12">5-amino-6-(5-phosphoribosylamino)uracil reductase</fullName>
            <ecNumber evidence="12">1.1.1.193</ecNumber>
        </recommendedName>
        <alternativeName>
            <fullName evidence="12">HTP reductase</fullName>
        </alternativeName>
    </domain>
</protein>
<dbReference type="Pfam" id="PF00383">
    <property type="entry name" value="dCMP_cyt_deam_1"/>
    <property type="match status" value="1"/>
</dbReference>
<dbReference type="PANTHER" id="PTHR38011">
    <property type="entry name" value="DIHYDROFOLATE REDUCTASE FAMILY PROTEIN (AFU_ORTHOLOGUE AFUA_8G06820)"/>
    <property type="match status" value="1"/>
</dbReference>
<evidence type="ECO:0000256" key="1">
    <source>
        <dbReference type="ARBA" id="ARBA00002151"/>
    </source>
</evidence>